<dbReference type="AlphaFoldDB" id="A0A6S7AP13"/>
<dbReference type="Proteomes" id="UP000494111">
    <property type="component" value="Unassembled WGS sequence"/>
</dbReference>
<evidence type="ECO:0000313" key="3">
    <source>
        <dbReference type="Proteomes" id="UP000494111"/>
    </source>
</evidence>
<evidence type="ECO:0000313" key="2">
    <source>
        <dbReference type="EMBL" id="CAB3729188.1"/>
    </source>
</evidence>
<accession>A0A6S7AP13</accession>
<feature type="region of interest" description="Disordered" evidence="1">
    <location>
        <begin position="28"/>
        <end position="47"/>
    </location>
</feature>
<dbReference type="EMBL" id="CADIJO010000019">
    <property type="protein sequence ID" value="CAB3729188.1"/>
    <property type="molecule type" value="Genomic_DNA"/>
</dbReference>
<reference evidence="2 3" key="1">
    <citation type="submission" date="2020-04" db="EMBL/GenBank/DDBJ databases">
        <authorList>
            <person name="De Canck E."/>
        </authorList>
    </citation>
    <scope>NUCLEOTIDE SEQUENCE [LARGE SCALE GENOMIC DNA]</scope>
    <source>
        <strain evidence="2 3">LMG 3458</strain>
    </source>
</reference>
<name>A0A6S7AP13_9BURK</name>
<evidence type="ECO:0000256" key="1">
    <source>
        <dbReference type="SAM" id="MobiDB-lite"/>
    </source>
</evidence>
<sequence length="127" mass="13309">MSAQTCLSISPPFGAATGAATGAVASAAIGSSGAARPQPASPEVQLAAAAPATVTAQAEPQSASRGGILSRLWRAYRQRRAEAVLRNLADEMDAHMLKDVGAPQWLVNETTREQALKRITSIDNLRW</sequence>
<proteinExistence type="predicted"/>
<dbReference type="RefSeq" id="WP_246289081.1">
    <property type="nucleotide sequence ID" value="NZ_CADIJO010000019.1"/>
</dbReference>
<organism evidence="2 3">
    <name type="scientific">Achromobacter deleyi</name>
    <dbReference type="NCBI Taxonomy" id="1353891"/>
    <lineage>
        <taxon>Bacteria</taxon>
        <taxon>Pseudomonadati</taxon>
        <taxon>Pseudomonadota</taxon>
        <taxon>Betaproteobacteria</taxon>
        <taxon>Burkholderiales</taxon>
        <taxon>Alcaligenaceae</taxon>
        <taxon>Achromobacter</taxon>
    </lineage>
</organism>
<protein>
    <submittedName>
        <fullName evidence="2">Uncharacterized protein</fullName>
    </submittedName>
</protein>
<gene>
    <name evidence="2" type="ORF">LMG3458_04686</name>
</gene>